<organism evidence="1 2">
    <name type="scientific">Effrenium voratum</name>
    <dbReference type="NCBI Taxonomy" id="2562239"/>
    <lineage>
        <taxon>Eukaryota</taxon>
        <taxon>Sar</taxon>
        <taxon>Alveolata</taxon>
        <taxon>Dinophyceae</taxon>
        <taxon>Suessiales</taxon>
        <taxon>Symbiodiniaceae</taxon>
        <taxon>Effrenium</taxon>
    </lineage>
</organism>
<evidence type="ECO:0000313" key="2">
    <source>
        <dbReference type="Proteomes" id="UP001178507"/>
    </source>
</evidence>
<reference evidence="1" key="1">
    <citation type="submission" date="2023-08" db="EMBL/GenBank/DDBJ databases">
        <authorList>
            <person name="Chen Y."/>
            <person name="Shah S."/>
            <person name="Dougan E. K."/>
            <person name="Thang M."/>
            <person name="Chan C."/>
        </authorList>
    </citation>
    <scope>NUCLEOTIDE SEQUENCE</scope>
</reference>
<dbReference type="Proteomes" id="UP001178507">
    <property type="component" value="Unassembled WGS sequence"/>
</dbReference>
<accession>A0AA36MLZ8</accession>
<gene>
    <name evidence="1" type="ORF">EVOR1521_LOCUS2972</name>
</gene>
<dbReference type="EMBL" id="CAUJNA010000170">
    <property type="protein sequence ID" value="CAJ1373020.1"/>
    <property type="molecule type" value="Genomic_DNA"/>
</dbReference>
<proteinExistence type="predicted"/>
<protein>
    <submittedName>
        <fullName evidence="1">Uncharacterized protein</fullName>
    </submittedName>
</protein>
<keyword evidence="2" id="KW-1185">Reference proteome</keyword>
<comment type="caution">
    <text evidence="1">The sequence shown here is derived from an EMBL/GenBank/DDBJ whole genome shotgun (WGS) entry which is preliminary data.</text>
</comment>
<name>A0AA36MLZ8_9DINO</name>
<dbReference type="AlphaFoldDB" id="A0AA36MLZ8"/>
<evidence type="ECO:0000313" key="1">
    <source>
        <dbReference type="EMBL" id="CAJ1373020.1"/>
    </source>
</evidence>
<sequence length="101" mass="11240">MDGADETLSDGEVVSSNVLEIRLLERIMRECYVEEQRCEEELGILGQLLAKELTEPQELKSALKNEAPEEVPEEVPEIAAPSMGLEDLARIALSWSTRRAA</sequence>